<dbReference type="OrthoDB" id="9810995at2"/>
<dbReference type="InterPro" id="IPR048020">
    <property type="entry name" value="Transpos_IS3"/>
</dbReference>
<keyword evidence="3" id="KW-1185">Reference proteome</keyword>
<feature type="domain" description="Integrase catalytic" evidence="1">
    <location>
        <begin position="119"/>
        <end position="284"/>
    </location>
</feature>
<protein>
    <submittedName>
        <fullName evidence="2">Transposase InsO and inactivated derivatives</fullName>
    </submittedName>
</protein>
<reference evidence="3" key="1">
    <citation type="submission" date="2016-10" db="EMBL/GenBank/DDBJ databases">
        <authorList>
            <person name="Varghese N."/>
            <person name="Submissions S."/>
        </authorList>
    </citation>
    <scope>NUCLEOTIDE SEQUENCE [LARGE SCALE GENOMIC DNA]</scope>
    <source>
        <strain evidence="3">CGMCC 1.6294</strain>
    </source>
</reference>
<dbReference type="STRING" id="375760.SAMN04488073_0011"/>
<dbReference type="NCBIfam" id="NF033516">
    <property type="entry name" value="transpos_IS3"/>
    <property type="match status" value="1"/>
</dbReference>
<dbReference type="AlphaFoldDB" id="A0A1I6G5A4"/>
<dbReference type="PROSITE" id="PS50994">
    <property type="entry name" value="INTEGRASE"/>
    <property type="match status" value="1"/>
</dbReference>
<dbReference type="EMBL" id="FOYV01000001">
    <property type="protein sequence ID" value="SFR37403.1"/>
    <property type="molecule type" value="Genomic_DNA"/>
</dbReference>
<gene>
    <name evidence="2" type="ORF">SAMN04488073_0011</name>
</gene>
<evidence type="ECO:0000313" key="2">
    <source>
        <dbReference type="EMBL" id="SFR37403.1"/>
    </source>
</evidence>
<organism evidence="2 3">
    <name type="scientific">Marinobacter gudaonensis</name>
    <dbReference type="NCBI Taxonomy" id="375760"/>
    <lineage>
        <taxon>Bacteria</taxon>
        <taxon>Pseudomonadati</taxon>
        <taxon>Pseudomonadota</taxon>
        <taxon>Gammaproteobacteria</taxon>
        <taxon>Pseudomonadales</taxon>
        <taxon>Marinobacteraceae</taxon>
        <taxon>Marinobacter</taxon>
    </lineage>
</organism>
<dbReference type="Gene3D" id="3.30.420.10">
    <property type="entry name" value="Ribonuclease H-like superfamily/Ribonuclease H"/>
    <property type="match status" value="1"/>
</dbReference>
<dbReference type="Pfam" id="PF13276">
    <property type="entry name" value="HTH_21"/>
    <property type="match status" value="1"/>
</dbReference>
<dbReference type="PANTHER" id="PTHR46889">
    <property type="entry name" value="TRANSPOSASE INSF FOR INSERTION SEQUENCE IS3B-RELATED"/>
    <property type="match status" value="1"/>
</dbReference>
<dbReference type="InterPro" id="IPR050900">
    <property type="entry name" value="Transposase_IS3/IS150/IS904"/>
</dbReference>
<dbReference type="InterPro" id="IPR001584">
    <property type="entry name" value="Integrase_cat-core"/>
</dbReference>
<dbReference type="PANTHER" id="PTHR46889:SF4">
    <property type="entry name" value="TRANSPOSASE INSO FOR INSERTION SEQUENCE ELEMENT IS911B-RELATED"/>
    <property type="match status" value="1"/>
</dbReference>
<proteinExistence type="predicted"/>
<accession>A0A1I6G5A4</accession>
<dbReference type="Pfam" id="PF00665">
    <property type="entry name" value="rve"/>
    <property type="match status" value="1"/>
</dbReference>
<dbReference type="InterPro" id="IPR025948">
    <property type="entry name" value="HTH-like_dom"/>
</dbReference>
<dbReference type="Proteomes" id="UP000199290">
    <property type="component" value="Unassembled WGS sequence"/>
</dbReference>
<dbReference type="GO" id="GO:0015074">
    <property type="term" value="P:DNA integration"/>
    <property type="evidence" value="ECO:0007669"/>
    <property type="project" value="InterPro"/>
</dbReference>
<dbReference type="GO" id="GO:0003676">
    <property type="term" value="F:nucleic acid binding"/>
    <property type="evidence" value="ECO:0007669"/>
    <property type="project" value="InterPro"/>
</dbReference>
<sequence length="284" mass="32833">MIFEFIEKNRDQFSIKRLCLFFGVSRSGFYAWLTRPISLHRQQDEVLKGAIIELHQGYRRAYGAPRVHQALRQQGLPCSRRRVNRLMRTLEIKASTTGLYVWRPGQHAFYSSAGNQLKGSEAPSGCGQQWAGDFTYLKTRTGWLYHAAIIDLFSRKVVGWSFSSRRNSELTKSALRMALLNEMPEQGCLFHSDQGIEYAAHEYRELLEKAGMVRSMSRKGNPLDNAVMESYFHTLKAELVHKRLFDTKVQAVSEIIHYMMFYNSERLHSSLGYQSPEEYEKLSA</sequence>
<dbReference type="InterPro" id="IPR036397">
    <property type="entry name" value="RNaseH_sf"/>
</dbReference>
<name>A0A1I6G5A4_9GAMM</name>
<dbReference type="SUPFAM" id="SSF53098">
    <property type="entry name" value="Ribonuclease H-like"/>
    <property type="match status" value="1"/>
</dbReference>
<dbReference type="Pfam" id="PF13333">
    <property type="entry name" value="rve_2"/>
    <property type="match status" value="1"/>
</dbReference>
<evidence type="ECO:0000313" key="3">
    <source>
        <dbReference type="Proteomes" id="UP000199290"/>
    </source>
</evidence>
<evidence type="ECO:0000259" key="1">
    <source>
        <dbReference type="PROSITE" id="PS50994"/>
    </source>
</evidence>
<dbReference type="InterPro" id="IPR012337">
    <property type="entry name" value="RNaseH-like_sf"/>
</dbReference>